<dbReference type="Gene3D" id="1.10.1740.10">
    <property type="match status" value="1"/>
</dbReference>
<dbReference type="SUPFAM" id="SSF88659">
    <property type="entry name" value="Sigma3 and sigma4 domains of RNA polymerase sigma factors"/>
    <property type="match status" value="1"/>
</dbReference>
<keyword evidence="7" id="KW-1185">Reference proteome</keyword>
<dbReference type="RefSeq" id="WP_395437882.1">
    <property type="nucleotide sequence ID" value="NZ_JBAWKC010000002.1"/>
</dbReference>
<evidence type="ECO:0000313" key="7">
    <source>
        <dbReference type="Proteomes" id="UP001610104"/>
    </source>
</evidence>
<reference evidence="6 7" key="1">
    <citation type="submission" date="2024-02" db="EMBL/GenBank/DDBJ databases">
        <title>A Gaetbulibacter species isolated from tidal flats and genomic insights of their niches.</title>
        <authorList>
            <person name="Ye Y."/>
        </authorList>
    </citation>
    <scope>NUCLEOTIDE SEQUENCE [LARGE SCALE GENOMIC DNA]</scope>
    <source>
        <strain evidence="6 7">KEM-8</strain>
    </source>
</reference>
<dbReference type="InterPro" id="IPR036388">
    <property type="entry name" value="WH-like_DNA-bd_sf"/>
</dbReference>
<keyword evidence="3" id="KW-0731">Sigma factor</keyword>
<dbReference type="InterPro" id="IPR013325">
    <property type="entry name" value="RNA_pol_sigma_r2"/>
</dbReference>
<organism evidence="6 7">
    <name type="scientific">Gaetbulibacter aquiaggeris</name>
    <dbReference type="NCBI Taxonomy" id="1735373"/>
    <lineage>
        <taxon>Bacteria</taxon>
        <taxon>Pseudomonadati</taxon>
        <taxon>Bacteroidota</taxon>
        <taxon>Flavobacteriia</taxon>
        <taxon>Flavobacteriales</taxon>
        <taxon>Flavobacteriaceae</taxon>
        <taxon>Gaetbulibacter</taxon>
    </lineage>
</organism>
<dbReference type="InterPro" id="IPR039425">
    <property type="entry name" value="RNA_pol_sigma-70-like"/>
</dbReference>
<evidence type="ECO:0000256" key="4">
    <source>
        <dbReference type="ARBA" id="ARBA00023163"/>
    </source>
</evidence>
<evidence type="ECO:0000256" key="2">
    <source>
        <dbReference type="ARBA" id="ARBA00023015"/>
    </source>
</evidence>
<comment type="similarity">
    <text evidence="1">Belongs to the sigma-70 factor family. ECF subfamily.</text>
</comment>
<evidence type="ECO:0000313" key="6">
    <source>
        <dbReference type="EMBL" id="MFH6768631.1"/>
    </source>
</evidence>
<dbReference type="Gene3D" id="1.10.10.10">
    <property type="entry name" value="Winged helix-like DNA-binding domain superfamily/Winged helix DNA-binding domain"/>
    <property type="match status" value="1"/>
</dbReference>
<evidence type="ECO:0000256" key="1">
    <source>
        <dbReference type="ARBA" id="ARBA00010641"/>
    </source>
</evidence>
<dbReference type="PANTHER" id="PTHR43133">
    <property type="entry name" value="RNA POLYMERASE ECF-TYPE SIGMA FACTO"/>
    <property type="match status" value="1"/>
</dbReference>
<feature type="domain" description="HTH luxR-type" evidence="5">
    <location>
        <begin position="130"/>
        <end position="157"/>
    </location>
</feature>
<evidence type="ECO:0000256" key="3">
    <source>
        <dbReference type="ARBA" id="ARBA00023082"/>
    </source>
</evidence>
<dbReference type="PANTHER" id="PTHR43133:SF45">
    <property type="entry name" value="RNA POLYMERASE ECF-TYPE SIGMA FACTOR"/>
    <property type="match status" value="1"/>
</dbReference>
<comment type="caution">
    <text evidence="6">The sequence shown here is derived from an EMBL/GenBank/DDBJ whole genome shotgun (WGS) entry which is preliminary data.</text>
</comment>
<dbReference type="CDD" id="cd06171">
    <property type="entry name" value="Sigma70_r4"/>
    <property type="match status" value="1"/>
</dbReference>
<dbReference type="InterPro" id="IPR000792">
    <property type="entry name" value="Tscrpt_reg_LuxR_C"/>
</dbReference>
<dbReference type="InterPro" id="IPR014284">
    <property type="entry name" value="RNA_pol_sigma-70_dom"/>
</dbReference>
<dbReference type="Pfam" id="PF08281">
    <property type="entry name" value="Sigma70_r4_2"/>
    <property type="match status" value="1"/>
</dbReference>
<dbReference type="InterPro" id="IPR013324">
    <property type="entry name" value="RNA_pol_sigma_r3/r4-like"/>
</dbReference>
<dbReference type="Pfam" id="PF04542">
    <property type="entry name" value="Sigma70_r2"/>
    <property type="match status" value="1"/>
</dbReference>
<keyword evidence="2" id="KW-0805">Transcription regulation</keyword>
<dbReference type="EMBL" id="JBAWKC010000002">
    <property type="protein sequence ID" value="MFH6768631.1"/>
    <property type="molecule type" value="Genomic_DNA"/>
</dbReference>
<proteinExistence type="inferred from homology"/>
<dbReference type="NCBIfam" id="TIGR02937">
    <property type="entry name" value="sigma70-ECF"/>
    <property type="match status" value="1"/>
</dbReference>
<accession>A0ABW7MPA5</accession>
<dbReference type="Proteomes" id="UP001610104">
    <property type="component" value="Unassembled WGS sequence"/>
</dbReference>
<protein>
    <submittedName>
        <fullName evidence="6">Sigma-70 family RNA polymerase sigma factor</fullName>
    </submittedName>
</protein>
<dbReference type="InterPro" id="IPR013249">
    <property type="entry name" value="RNA_pol_sigma70_r4_t2"/>
</dbReference>
<dbReference type="PROSITE" id="PS00622">
    <property type="entry name" value="HTH_LUXR_1"/>
    <property type="match status" value="1"/>
</dbReference>
<evidence type="ECO:0000259" key="5">
    <source>
        <dbReference type="PROSITE" id="PS00622"/>
    </source>
</evidence>
<dbReference type="InterPro" id="IPR007627">
    <property type="entry name" value="RNA_pol_sigma70_r2"/>
</dbReference>
<sequence length="166" mass="19748">MQKENRNIKTEFLDELDRHQGILQKICFVYSKKSLEKEDLCQEIILQLWKSYPSFKRESAFSTWMYRVALNTALSLTKKKQLFIRSEEIHESSFDMEYSMNLTEDIKVLYKAISQLNKVEKAIILLWLEDKSYKEIADIIGMSIKNISVRLVRIKAKLKDLINKYQ</sequence>
<name>A0ABW7MPA5_9FLAO</name>
<keyword evidence="4" id="KW-0804">Transcription</keyword>
<dbReference type="SUPFAM" id="SSF88946">
    <property type="entry name" value="Sigma2 domain of RNA polymerase sigma factors"/>
    <property type="match status" value="1"/>
</dbReference>
<gene>
    <name evidence="6" type="ORF">V8G56_07790</name>
</gene>